<dbReference type="PANTHER" id="PTHR12811">
    <property type="entry name" value="VACUOLAR PROTEIN SORTING VPS16"/>
    <property type="match status" value="1"/>
</dbReference>
<reference evidence="6" key="1">
    <citation type="submission" date="2025-08" db="UniProtKB">
        <authorList>
            <consortium name="RefSeq"/>
        </authorList>
    </citation>
    <scope>IDENTIFICATION</scope>
    <source>
        <tissue evidence="6">Sperm</tissue>
    </source>
</reference>
<dbReference type="GO" id="GO:0005768">
    <property type="term" value="C:endosome"/>
    <property type="evidence" value="ECO:0007669"/>
    <property type="project" value="TreeGrafter"/>
</dbReference>
<organism evidence="5 6">
    <name type="scientific">Petromyzon marinus</name>
    <name type="common">Sea lamprey</name>
    <dbReference type="NCBI Taxonomy" id="7757"/>
    <lineage>
        <taxon>Eukaryota</taxon>
        <taxon>Metazoa</taxon>
        <taxon>Chordata</taxon>
        <taxon>Craniata</taxon>
        <taxon>Vertebrata</taxon>
        <taxon>Cyclostomata</taxon>
        <taxon>Hyperoartia</taxon>
        <taxon>Petromyzontiformes</taxon>
        <taxon>Petromyzontidae</taxon>
        <taxon>Petromyzon</taxon>
    </lineage>
</organism>
<accession>A0AAJ7WJY4</accession>
<comment type="similarity">
    <text evidence="1">Belongs to the VPS16 family.</text>
</comment>
<dbReference type="KEGG" id="pmrn:116937393"/>
<sequence>GCCGCCCVEASVNVFRIGSMEPGALLLEASREYESDSQKADEYLRAIREQGSLEVAADECIAAACNHGQARTQKMLLRAAAFGKCFVSAGCAGRSPRGQRPAFVEACRHLRLLNAVRDPAVAMPLTYTQLEHLTIPVLIDRLVARRMFALAVKICELLRLPDPQGRSRVLAHWACYKVESDVPDEALALLMNRRLGDAPGLSYTEIAARATHLGRRDLAVKLLDFEPRAAEQVPLLMKLNRVDLAMMRAIQSGDSDLVYMVISHLKESVTRREFFLTLRQHPTAHSLYLKCCRQLQLETLKDLYEQDDEHEELGRVYVVDGHRHTRMDQRISSLNEAVMEFTRAKNDFATRMTEDQIRLLRVQVKLQEHLVGLSAHDTVHQLLLLHHRGHGRLADTTAKELRLPERRLWWIKVQVLAQRAEWVELEKLSKIKKSPIGYQPFVSECLKHGNCVEARKYIPRLSPEMRVKAYLSAGDMPGAVASALERRCDGDVAAVLSHPLADSHRRLVDTLPRGGAGGQQ</sequence>
<dbReference type="GO" id="GO:0003779">
    <property type="term" value="F:actin binding"/>
    <property type="evidence" value="ECO:0007669"/>
    <property type="project" value="TreeGrafter"/>
</dbReference>
<dbReference type="GO" id="GO:0042144">
    <property type="term" value="P:vacuole fusion, non-autophagic"/>
    <property type="evidence" value="ECO:0007669"/>
    <property type="project" value="TreeGrafter"/>
</dbReference>
<dbReference type="InterPro" id="IPR006925">
    <property type="entry name" value="Vps16_C"/>
</dbReference>
<dbReference type="InterPro" id="IPR038132">
    <property type="entry name" value="Vps16_C_sf"/>
</dbReference>
<evidence type="ECO:0000256" key="2">
    <source>
        <dbReference type="ARBA" id="ARBA00017947"/>
    </source>
</evidence>
<evidence type="ECO:0000313" key="5">
    <source>
        <dbReference type="Proteomes" id="UP001318040"/>
    </source>
</evidence>
<dbReference type="GO" id="GO:0016197">
    <property type="term" value="P:endosomal transport"/>
    <property type="evidence" value="ECO:0007669"/>
    <property type="project" value="TreeGrafter"/>
</dbReference>
<feature type="non-terminal residue" evidence="6">
    <location>
        <position position="1"/>
    </location>
</feature>
<dbReference type="InterPro" id="IPR006926">
    <property type="entry name" value="Vps16_N"/>
</dbReference>
<dbReference type="AlphaFoldDB" id="A0AAJ7WJY4"/>
<evidence type="ECO:0000259" key="4">
    <source>
        <dbReference type="Pfam" id="PF04841"/>
    </source>
</evidence>
<evidence type="ECO:0000256" key="1">
    <source>
        <dbReference type="ARBA" id="ARBA00009250"/>
    </source>
</evidence>
<gene>
    <name evidence="6" type="primary">VPS16</name>
</gene>
<dbReference type="Proteomes" id="UP001318040">
    <property type="component" value="Unplaced"/>
</dbReference>
<keyword evidence="5" id="KW-1185">Reference proteome</keyword>
<dbReference type="GO" id="GO:0030897">
    <property type="term" value="C:HOPS complex"/>
    <property type="evidence" value="ECO:0007669"/>
    <property type="project" value="TreeGrafter"/>
</dbReference>
<feature type="domain" description="Vps16 N-terminal" evidence="4">
    <location>
        <begin position="10"/>
        <end position="88"/>
    </location>
</feature>
<dbReference type="Pfam" id="PF04840">
    <property type="entry name" value="Vps16_C"/>
    <property type="match status" value="1"/>
</dbReference>
<evidence type="ECO:0000259" key="3">
    <source>
        <dbReference type="Pfam" id="PF04840"/>
    </source>
</evidence>
<evidence type="ECO:0000313" key="6">
    <source>
        <dbReference type="RefSeq" id="XP_032800360.1"/>
    </source>
</evidence>
<proteinExistence type="inferred from homology"/>
<dbReference type="Gene3D" id="1.10.150.780">
    <property type="entry name" value="Vps16, C-terminal region"/>
    <property type="match status" value="1"/>
</dbReference>
<dbReference type="RefSeq" id="XP_032800360.1">
    <property type="nucleotide sequence ID" value="XM_032944469.1"/>
</dbReference>
<dbReference type="GO" id="GO:0005765">
    <property type="term" value="C:lysosomal membrane"/>
    <property type="evidence" value="ECO:0007669"/>
    <property type="project" value="TreeGrafter"/>
</dbReference>
<protein>
    <recommendedName>
        <fullName evidence="2">Vacuolar protein sorting-associated protein 16 homolog</fullName>
    </recommendedName>
</protein>
<dbReference type="PIRSF" id="PIRSF007949">
    <property type="entry name" value="VPS16"/>
    <property type="match status" value="1"/>
</dbReference>
<dbReference type="Pfam" id="PF04841">
    <property type="entry name" value="Vps16_N"/>
    <property type="match status" value="1"/>
</dbReference>
<dbReference type="PANTHER" id="PTHR12811:SF0">
    <property type="entry name" value="VACUOLAR PROTEIN SORTING-ASSOCIATED PROTEIN 16 HOMOLOG"/>
    <property type="match status" value="1"/>
</dbReference>
<dbReference type="GO" id="GO:0006886">
    <property type="term" value="P:intracellular protein transport"/>
    <property type="evidence" value="ECO:0007669"/>
    <property type="project" value="InterPro"/>
</dbReference>
<feature type="domain" description="Vps16 C-terminal" evidence="3">
    <location>
        <begin position="201"/>
        <end position="498"/>
    </location>
</feature>
<name>A0AAJ7WJY4_PETMA</name>
<dbReference type="InterPro" id="IPR016534">
    <property type="entry name" value="VPS16"/>
</dbReference>